<dbReference type="EMBL" id="NFKE01000004">
    <property type="protein sequence ID" value="OUP35013.1"/>
    <property type="molecule type" value="Genomic_DNA"/>
</dbReference>
<keyword evidence="2" id="KW-0067">ATP-binding</keyword>
<dbReference type="GO" id="GO:0005524">
    <property type="term" value="F:ATP binding"/>
    <property type="evidence" value="ECO:0007669"/>
    <property type="project" value="UniProtKB-KW"/>
</dbReference>
<reference evidence="3" key="1">
    <citation type="submission" date="2017-04" db="EMBL/GenBank/DDBJ databases">
        <title>Function of individual gut microbiota members based on whole genome sequencing of pure cultures obtained from chicken caecum.</title>
        <authorList>
            <person name="Medvecky M."/>
            <person name="Cejkova D."/>
            <person name="Polansky O."/>
            <person name="Karasova D."/>
            <person name="Kubasova T."/>
            <person name="Cizek A."/>
            <person name="Rychlik I."/>
        </authorList>
    </citation>
    <scope>NUCLEOTIDE SEQUENCE [LARGE SCALE GENOMIC DNA]</scope>
    <source>
        <strain evidence="3">An189</strain>
    </source>
</reference>
<proteinExistence type="predicted"/>
<feature type="transmembrane region" description="Helical" evidence="1">
    <location>
        <begin position="64"/>
        <end position="85"/>
    </location>
</feature>
<feature type="transmembrane region" description="Helical" evidence="1">
    <location>
        <begin position="92"/>
        <end position="111"/>
    </location>
</feature>
<sequence length="472" mass="54094">MVSVYLWILFIICWIIGILMLFMSAKTLVDDSNDGSISYIINISSFFVSIIPFIGHSIINNDHIFFICWYILLGIVLLYHFFVLIFNAKKSFHYVVSFIITSFFIITPIIYKTDIVLCDYNDYILSAFSINVPKVLLSFWLPLFIIVLFVAFILKRKETHYINLDSDKKKENHNNVATSLEASLMLRSFENLSMKITKQSHEIMNSFQEMSRELSMMNIQKGGTNNYHLDKIMLEVFEKLENNISTLNSKLGTIDFNNQNIANPILIKEITHFIATPLATIESTCDLIQTLLSDKNKDKNRLNQYLSRIKSSVSICKGILSTYREIFLSTTSTDSTSLSTIISESFNVYKGSKNVKLKIDVKEKYDGIGNYYILSTILPILANAVRASKENTEIEVLELDGVISISNTYAEDIDISNLEKDGFSTKEGHRGMGLYTVRHLLSSRNGMNLKVYKKEDRIVFEIPIIKNNNDER</sequence>
<gene>
    <name evidence="2" type="ORF">B5F24_07605</name>
</gene>
<evidence type="ECO:0000313" key="2">
    <source>
        <dbReference type="EMBL" id="OUP35013.1"/>
    </source>
</evidence>
<dbReference type="SUPFAM" id="SSF55874">
    <property type="entry name" value="ATPase domain of HSP90 chaperone/DNA topoisomerase II/histidine kinase"/>
    <property type="match status" value="1"/>
</dbReference>
<accession>A0A1Y4JR64</accession>
<dbReference type="InterPro" id="IPR036890">
    <property type="entry name" value="HATPase_C_sf"/>
</dbReference>
<keyword evidence="1" id="KW-0472">Membrane</keyword>
<keyword evidence="1" id="KW-0812">Transmembrane</keyword>
<comment type="caution">
    <text evidence="2">The sequence shown here is derived from an EMBL/GenBank/DDBJ whole genome shotgun (WGS) entry which is preliminary data.</text>
</comment>
<dbReference type="AlphaFoldDB" id="A0A1Y4JR64"/>
<organism evidence="2 3">
    <name type="scientific">Bacteroides clarus</name>
    <dbReference type="NCBI Taxonomy" id="626929"/>
    <lineage>
        <taxon>Bacteria</taxon>
        <taxon>Pseudomonadati</taxon>
        <taxon>Bacteroidota</taxon>
        <taxon>Bacteroidia</taxon>
        <taxon>Bacteroidales</taxon>
        <taxon>Bacteroidaceae</taxon>
        <taxon>Bacteroides</taxon>
    </lineage>
</organism>
<evidence type="ECO:0000256" key="1">
    <source>
        <dbReference type="SAM" id="Phobius"/>
    </source>
</evidence>
<keyword evidence="2" id="KW-0547">Nucleotide-binding</keyword>
<evidence type="ECO:0000313" key="3">
    <source>
        <dbReference type="Proteomes" id="UP000196587"/>
    </source>
</evidence>
<feature type="transmembrane region" description="Helical" evidence="1">
    <location>
        <begin position="6"/>
        <end position="25"/>
    </location>
</feature>
<keyword evidence="1" id="KW-1133">Transmembrane helix</keyword>
<dbReference type="Gene3D" id="3.30.565.10">
    <property type="entry name" value="Histidine kinase-like ATPase, C-terminal domain"/>
    <property type="match status" value="1"/>
</dbReference>
<protein>
    <submittedName>
        <fullName evidence="2">ATP-binding protein</fullName>
    </submittedName>
</protein>
<dbReference type="Proteomes" id="UP000196587">
    <property type="component" value="Unassembled WGS sequence"/>
</dbReference>
<name>A0A1Y4JR64_9BACE</name>
<feature type="transmembrane region" description="Helical" evidence="1">
    <location>
        <begin position="37"/>
        <end position="58"/>
    </location>
</feature>
<feature type="transmembrane region" description="Helical" evidence="1">
    <location>
        <begin position="135"/>
        <end position="154"/>
    </location>
</feature>